<evidence type="ECO:0000313" key="4">
    <source>
        <dbReference type="Proteomes" id="UP000693970"/>
    </source>
</evidence>
<keyword evidence="2" id="KW-0812">Transmembrane</keyword>
<feature type="compositionally biased region" description="Low complexity" evidence="1">
    <location>
        <begin position="129"/>
        <end position="145"/>
    </location>
</feature>
<dbReference type="Proteomes" id="UP000693970">
    <property type="component" value="Unassembled WGS sequence"/>
</dbReference>
<reference evidence="3" key="1">
    <citation type="journal article" date="2021" name="Sci. Rep.">
        <title>Diploid genomic architecture of Nitzschia inconspicua, an elite biomass production diatom.</title>
        <authorList>
            <person name="Oliver A."/>
            <person name="Podell S."/>
            <person name="Pinowska A."/>
            <person name="Traller J.C."/>
            <person name="Smith S.R."/>
            <person name="McClure R."/>
            <person name="Beliaev A."/>
            <person name="Bohutskyi P."/>
            <person name="Hill E.A."/>
            <person name="Rabines A."/>
            <person name="Zheng H."/>
            <person name="Allen L.Z."/>
            <person name="Kuo A."/>
            <person name="Grigoriev I.V."/>
            <person name="Allen A.E."/>
            <person name="Hazlebeck D."/>
            <person name="Allen E.E."/>
        </authorList>
    </citation>
    <scope>NUCLEOTIDE SEQUENCE</scope>
    <source>
        <strain evidence="3">Hildebrandi</strain>
    </source>
</reference>
<gene>
    <name evidence="3" type="ORF">IV203_011697</name>
</gene>
<proteinExistence type="predicted"/>
<dbReference type="AlphaFoldDB" id="A0A9K3KSK4"/>
<evidence type="ECO:0000256" key="1">
    <source>
        <dbReference type="SAM" id="MobiDB-lite"/>
    </source>
</evidence>
<dbReference type="EMBL" id="JAGRRH010000019">
    <property type="protein sequence ID" value="KAG7349100.1"/>
    <property type="molecule type" value="Genomic_DNA"/>
</dbReference>
<evidence type="ECO:0000256" key="2">
    <source>
        <dbReference type="SAM" id="Phobius"/>
    </source>
</evidence>
<feature type="region of interest" description="Disordered" evidence="1">
    <location>
        <begin position="126"/>
        <end position="145"/>
    </location>
</feature>
<comment type="caution">
    <text evidence="3">The sequence shown here is derived from an EMBL/GenBank/DDBJ whole genome shotgun (WGS) entry which is preliminary data.</text>
</comment>
<accession>A0A9K3KSK4</accession>
<reference evidence="3" key="2">
    <citation type="submission" date="2021-04" db="EMBL/GenBank/DDBJ databases">
        <authorList>
            <person name="Podell S."/>
        </authorList>
    </citation>
    <scope>NUCLEOTIDE SEQUENCE</scope>
    <source>
        <strain evidence="3">Hildebrandi</strain>
    </source>
</reference>
<keyword evidence="2" id="KW-1133">Transmembrane helix</keyword>
<keyword evidence="2" id="KW-0472">Membrane</keyword>
<sequence>MISELCNSLFLTYLASEYLVVANDDNNRRSSSSNSGSTSFLTAGRNIQQTAATFTLKQRLTYLMAGVVLMVNILDRIVGVTDWFHSSTELLYIFSWPFKIGLAASCYIGALYVDINRKVLFQRNRNDQTKGTASTNTTSSNKNNNADMRTQRMPFCSTFLPKVGWAFFKVLPAYPFLAVLISFGFLFVINIWEFLHLPEEWLNMPIYYGTLYGPFAYTYVHVKQQVACHESLTLPT</sequence>
<evidence type="ECO:0000313" key="3">
    <source>
        <dbReference type="EMBL" id="KAG7349100.1"/>
    </source>
</evidence>
<dbReference type="OrthoDB" id="10443704at2759"/>
<name>A0A9K3KSK4_9STRA</name>
<protein>
    <submittedName>
        <fullName evidence="3">Uncharacterized protein</fullName>
    </submittedName>
</protein>
<feature type="transmembrane region" description="Helical" evidence="2">
    <location>
        <begin position="60"/>
        <end position="78"/>
    </location>
</feature>
<organism evidence="3 4">
    <name type="scientific">Nitzschia inconspicua</name>
    <dbReference type="NCBI Taxonomy" id="303405"/>
    <lineage>
        <taxon>Eukaryota</taxon>
        <taxon>Sar</taxon>
        <taxon>Stramenopiles</taxon>
        <taxon>Ochrophyta</taxon>
        <taxon>Bacillariophyta</taxon>
        <taxon>Bacillariophyceae</taxon>
        <taxon>Bacillariophycidae</taxon>
        <taxon>Bacillariales</taxon>
        <taxon>Bacillariaceae</taxon>
        <taxon>Nitzschia</taxon>
    </lineage>
</organism>
<keyword evidence="4" id="KW-1185">Reference proteome</keyword>
<feature type="transmembrane region" description="Helical" evidence="2">
    <location>
        <begin position="171"/>
        <end position="192"/>
    </location>
</feature>
<feature type="transmembrane region" description="Helical" evidence="2">
    <location>
        <begin position="90"/>
        <end position="113"/>
    </location>
</feature>